<proteinExistence type="inferred from homology"/>
<dbReference type="InterPro" id="IPR003175">
    <property type="entry name" value="CDI_dom"/>
</dbReference>
<evidence type="ECO:0000256" key="1">
    <source>
        <dbReference type="ARBA" id="ARBA00004123"/>
    </source>
</evidence>
<dbReference type="GO" id="GO:0004861">
    <property type="term" value="F:cyclin-dependent protein serine/threonine kinase inhibitor activity"/>
    <property type="evidence" value="ECO:0007669"/>
    <property type="project" value="InterPro"/>
</dbReference>
<evidence type="ECO:0000259" key="7">
    <source>
        <dbReference type="Pfam" id="PF02234"/>
    </source>
</evidence>
<dbReference type="Pfam" id="PF02234">
    <property type="entry name" value="CDI"/>
    <property type="match status" value="1"/>
</dbReference>
<protein>
    <recommendedName>
        <fullName evidence="7">Cyclin-dependent kinase inhibitor domain-containing protein</fullName>
    </recommendedName>
</protein>
<gene>
    <name evidence="8" type="ORF">g.28705</name>
</gene>
<evidence type="ECO:0000313" key="8">
    <source>
        <dbReference type="EMBL" id="JAT23225.1"/>
    </source>
</evidence>
<evidence type="ECO:0000256" key="3">
    <source>
        <dbReference type="ARBA" id="ARBA00023013"/>
    </source>
</evidence>
<evidence type="ECO:0000256" key="6">
    <source>
        <dbReference type="SAM" id="MobiDB-lite"/>
    </source>
</evidence>
<dbReference type="PANTHER" id="PTHR10265">
    <property type="entry name" value="CYCLIN-DEPENDENT KINASE INHIBITOR 1"/>
    <property type="match status" value="1"/>
</dbReference>
<evidence type="ECO:0000256" key="5">
    <source>
        <dbReference type="ARBA" id="ARBA00023306"/>
    </source>
</evidence>
<dbReference type="GO" id="GO:0005634">
    <property type="term" value="C:nucleus"/>
    <property type="evidence" value="ECO:0007669"/>
    <property type="project" value="UniProtKB-SubCell"/>
</dbReference>
<comment type="similarity">
    <text evidence="2">Belongs to the CDI family.</text>
</comment>
<dbReference type="PANTHER" id="PTHR10265:SF45">
    <property type="entry name" value="DACAPO"/>
    <property type="match status" value="1"/>
</dbReference>
<comment type="subcellular location">
    <subcellularLocation>
        <location evidence="1">Nucleus</location>
    </subcellularLocation>
</comment>
<accession>A0A1B6LHP4</accession>
<sequence length="146" mass="16686">MVGLVLDRRGTSHLAAQVSARLTKKLLLSQITRTMFDRAPRKMQEQRQQLQQPNGKPAVCRRLFDDDPPDPAADGQAENMINRLREEIDRDFDAASRKYNFDFRAEVPLEGDWKWERVPTSTTDEEPASVPQEVTPREDAPVAQDP</sequence>
<organism evidence="8">
    <name type="scientific">Graphocephala atropunctata</name>
    <dbReference type="NCBI Taxonomy" id="36148"/>
    <lineage>
        <taxon>Eukaryota</taxon>
        <taxon>Metazoa</taxon>
        <taxon>Ecdysozoa</taxon>
        <taxon>Arthropoda</taxon>
        <taxon>Hexapoda</taxon>
        <taxon>Insecta</taxon>
        <taxon>Pterygota</taxon>
        <taxon>Neoptera</taxon>
        <taxon>Paraneoptera</taxon>
        <taxon>Hemiptera</taxon>
        <taxon>Auchenorrhyncha</taxon>
        <taxon>Membracoidea</taxon>
        <taxon>Cicadellidae</taxon>
        <taxon>Cicadellinae</taxon>
        <taxon>Cicadellini</taxon>
        <taxon>Graphocephala</taxon>
    </lineage>
</organism>
<feature type="region of interest" description="Disordered" evidence="6">
    <location>
        <begin position="40"/>
        <end position="76"/>
    </location>
</feature>
<dbReference type="InterPro" id="IPR044898">
    <property type="entry name" value="CDI_dom_sf"/>
</dbReference>
<dbReference type="AlphaFoldDB" id="A0A1B6LHP4"/>
<dbReference type="EMBL" id="GEBQ01016752">
    <property type="protein sequence ID" value="JAT23225.1"/>
    <property type="molecule type" value="Transcribed_RNA"/>
</dbReference>
<reference evidence="8" key="1">
    <citation type="submission" date="2015-11" db="EMBL/GenBank/DDBJ databases">
        <title>De novo transcriptome assembly of four potential Pierce s Disease insect vectors from Arizona vineyards.</title>
        <authorList>
            <person name="Tassone E.E."/>
        </authorList>
    </citation>
    <scope>NUCLEOTIDE SEQUENCE</scope>
</reference>
<dbReference type="GO" id="GO:0051726">
    <property type="term" value="P:regulation of cell cycle"/>
    <property type="evidence" value="ECO:0007669"/>
    <property type="project" value="InterPro"/>
</dbReference>
<evidence type="ECO:0000256" key="2">
    <source>
        <dbReference type="ARBA" id="ARBA00006726"/>
    </source>
</evidence>
<keyword evidence="3" id="KW-0649">Protein kinase inhibitor</keyword>
<feature type="domain" description="Cyclin-dependent kinase inhibitor" evidence="7">
    <location>
        <begin position="78"/>
        <end position="118"/>
    </location>
</feature>
<keyword evidence="5" id="KW-0131">Cell cycle</keyword>
<evidence type="ECO:0000256" key="4">
    <source>
        <dbReference type="ARBA" id="ARBA00023242"/>
    </source>
</evidence>
<dbReference type="Gene3D" id="4.10.365.10">
    <property type="entry name" value="p27"/>
    <property type="match status" value="1"/>
</dbReference>
<keyword evidence="4" id="KW-0539">Nucleus</keyword>
<name>A0A1B6LHP4_9HEMI</name>
<feature type="region of interest" description="Disordered" evidence="6">
    <location>
        <begin position="112"/>
        <end position="146"/>
    </location>
</feature>